<dbReference type="SUPFAM" id="SSF88659">
    <property type="entry name" value="Sigma3 and sigma4 domains of RNA polymerase sigma factors"/>
    <property type="match status" value="1"/>
</dbReference>
<keyword evidence="10" id="KW-1185">Reference proteome</keyword>
<protein>
    <submittedName>
        <fullName evidence="9">Sigma-70 family RNA polymerase sigma factor</fullName>
    </submittedName>
</protein>
<keyword evidence="5" id="KW-0804">Transcription</keyword>
<dbReference type="Proteomes" id="UP001056837">
    <property type="component" value="Chromosome"/>
</dbReference>
<dbReference type="InterPro" id="IPR013325">
    <property type="entry name" value="RNA_pol_sigma_r2"/>
</dbReference>
<dbReference type="Pfam" id="PF04542">
    <property type="entry name" value="Sigma70_r2"/>
    <property type="match status" value="1"/>
</dbReference>
<dbReference type="InterPro" id="IPR014284">
    <property type="entry name" value="RNA_pol_sigma-70_dom"/>
</dbReference>
<evidence type="ECO:0000313" key="10">
    <source>
        <dbReference type="Proteomes" id="UP000269693"/>
    </source>
</evidence>
<feature type="domain" description="RNA polymerase sigma-70 region 2" evidence="6">
    <location>
        <begin position="27"/>
        <end position="96"/>
    </location>
</feature>
<evidence type="ECO:0000256" key="5">
    <source>
        <dbReference type="ARBA" id="ARBA00023163"/>
    </source>
</evidence>
<dbReference type="InterPro" id="IPR036388">
    <property type="entry name" value="WH-like_DNA-bd_sf"/>
</dbReference>
<evidence type="ECO:0000259" key="6">
    <source>
        <dbReference type="Pfam" id="PF04542"/>
    </source>
</evidence>
<dbReference type="NCBIfam" id="TIGR02937">
    <property type="entry name" value="sigma70-ECF"/>
    <property type="match status" value="1"/>
</dbReference>
<comment type="similarity">
    <text evidence="1">Belongs to the sigma-70 factor family. ECF subfamily.</text>
</comment>
<evidence type="ECO:0000256" key="3">
    <source>
        <dbReference type="ARBA" id="ARBA00023082"/>
    </source>
</evidence>
<dbReference type="SUPFAM" id="SSF88946">
    <property type="entry name" value="Sigma2 domain of RNA polymerase sigma factors"/>
    <property type="match status" value="1"/>
</dbReference>
<dbReference type="PANTHER" id="PTHR43133">
    <property type="entry name" value="RNA POLYMERASE ECF-TYPE SIGMA FACTO"/>
    <property type="match status" value="1"/>
</dbReference>
<organism evidence="9 11">
    <name type="scientific">Tenacibaculum mesophilum</name>
    <dbReference type="NCBI Taxonomy" id="104268"/>
    <lineage>
        <taxon>Bacteria</taxon>
        <taxon>Pseudomonadati</taxon>
        <taxon>Bacteroidota</taxon>
        <taxon>Flavobacteriia</taxon>
        <taxon>Flavobacteriales</taxon>
        <taxon>Flavobacteriaceae</taxon>
        <taxon>Tenacibaculum</taxon>
    </lineage>
</organism>
<dbReference type="Gene3D" id="1.10.1740.10">
    <property type="match status" value="1"/>
</dbReference>
<dbReference type="InterPro" id="IPR007627">
    <property type="entry name" value="RNA_pol_sigma70_r2"/>
</dbReference>
<evidence type="ECO:0000313" key="9">
    <source>
        <dbReference type="EMBL" id="UTD16904.1"/>
    </source>
</evidence>
<dbReference type="GO" id="GO:0016987">
    <property type="term" value="F:sigma factor activity"/>
    <property type="evidence" value="ECO:0007669"/>
    <property type="project" value="UniProtKB-KW"/>
</dbReference>
<keyword evidence="3" id="KW-0731">Sigma factor</keyword>
<dbReference type="InterPro" id="IPR013249">
    <property type="entry name" value="RNA_pol_sigma70_r4_t2"/>
</dbReference>
<keyword evidence="2" id="KW-0805">Transcription regulation</keyword>
<dbReference type="GO" id="GO:0003677">
    <property type="term" value="F:DNA binding"/>
    <property type="evidence" value="ECO:0007669"/>
    <property type="project" value="UniProtKB-KW"/>
</dbReference>
<feature type="domain" description="RNA polymerase sigma factor 70 region 4 type 2" evidence="7">
    <location>
        <begin position="131"/>
        <end position="170"/>
    </location>
</feature>
<evidence type="ECO:0000256" key="1">
    <source>
        <dbReference type="ARBA" id="ARBA00010641"/>
    </source>
</evidence>
<dbReference type="Gene3D" id="1.10.10.10">
    <property type="entry name" value="Winged helix-like DNA-binding domain superfamily/Winged helix DNA-binding domain"/>
    <property type="match status" value="1"/>
</dbReference>
<dbReference type="EMBL" id="CP050861">
    <property type="protein sequence ID" value="UTD16904.1"/>
    <property type="molecule type" value="Genomic_DNA"/>
</dbReference>
<dbReference type="PANTHER" id="PTHR43133:SF8">
    <property type="entry name" value="RNA POLYMERASE SIGMA FACTOR HI_1459-RELATED"/>
    <property type="match status" value="1"/>
</dbReference>
<dbReference type="Proteomes" id="UP000269693">
    <property type="component" value="Chromosome"/>
</dbReference>
<proteinExistence type="inferred from homology"/>
<dbReference type="Pfam" id="PF08281">
    <property type="entry name" value="Sigma70_r4_2"/>
    <property type="match status" value="1"/>
</dbReference>
<sequence length="195" mass="23026">MIMQHIVDDSVLVKNYINGNEYAIELLIKRHQQRLYSFIYSKVQNRDTTEDIFQDTFIKVIRTLKKGNYNEEGKFLPWVMRIAHNLIIDFFRKNNRMPTFNNTEEFDIFSVLSDGTLNAEGKIIKEQILNDVKELVEELPEEQKEVLKMRIYNDMSFNEISENTGVSINTALGRMRYALINLRKIIEKNKIILVS</sequence>
<dbReference type="GO" id="GO:0006352">
    <property type="term" value="P:DNA-templated transcription initiation"/>
    <property type="evidence" value="ECO:0007669"/>
    <property type="project" value="InterPro"/>
</dbReference>
<evidence type="ECO:0000256" key="2">
    <source>
        <dbReference type="ARBA" id="ARBA00023015"/>
    </source>
</evidence>
<dbReference type="AlphaFoldDB" id="A0AAE9SIH9"/>
<keyword evidence="4" id="KW-0238">DNA-binding</keyword>
<evidence type="ECO:0000313" key="8">
    <source>
        <dbReference type="EMBL" id="AZJ31264.1"/>
    </source>
</evidence>
<dbReference type="InterPro" id="IPR039425">
    <property type="entry name" value="RNA_pol_sigma-70-like"/>
</dbReference>
<name>A0AAE9SIH9_9FLAO</name>
<evidence type="ECO:0000259" key="7">
    <source>
        <dbReference type="Pfam" id="PF08281"/>
    </source>
</evidence>
<gene>
    <name evidence="8" type="ORF">D6200_01230</name>
    <name evidence="9" type="ORF">HER15_15155</name>
</gene>
<dbReference type="EMBL" id="CP032544">
    <property type="protein sequence ID" value="AZJ31264.1"/>
    <property type="molecule type" value="Genomic_DNA"/>
</dbReference>
<dbReference type="InterPro" id="IPR013324">
    <property type="entry name" value="RNA_pol_sigma_r3/r4-like"/>
</dbReference>
<reference evidence="9" key="2">
    <citation type="submission" date="2020-04" db="EMBL/GenBank/DDBJ databases">
        <title>Tenacibaculum mesophilum bac2.</title>
        <authorList>
            <person name="Li M."/>
        </authorList>
    </citation>
    <scope>NUCLEOTIDE SEQUENCE</scope>
    <source>
        <strain evidence="9">Bac2</strain>
    </source>
</reference>
<accession>A0AAE9SIH9</accession>
<evidence type="ECO:0000313" key="11">
    <source>
        <dbReference type="Proteomes" id="UP001056837"/>
    </source>
</evidence>
<reference evidence="8 10" key="1">
    <citation type="submission" date="2018-09" db="EMBL/GenBank/DDBJ databases">
        <title>Insights into the microbiota of Asian seabass (Lates calcarifer) with tenacibaculosis symptoms and description of sp. nov. Tenacibaculum singaporense.</title>
        <authorList>
            <person name="Miyake S."/>
            <person name="Soh M."/>
            <person name="Azman M.N."/>
            <person name="Ngoh S.Y."/>
            <person name="Orban L."/>
            <person name="Seedorf H."/>
        </authorList>
    </citation>
    <scope>NUCLEOTIDE SEQUENCE [LARGE SCALE GENOMIC DNA]</scope>
    <source>
        <strain evidence="8 10">DSM 13764</strain>
    </source>
</reference>
<evidence type="ECO:0000256" key="4">
    <source>
        <dbReference type="ARBA" id="ARBA00023125"/>
    </source>
</evidence>